<dbReference type="Gene3D" id="3.40.30.10">
    <property type="entry name" value="Glutaredoxin"/>
    <property type="match status" value="1"/>
</dbReference>
<dbReference type="EMBL" id="JACICF010000001">
    <property type="protein sequence ID" value="MBB3763262.1"/>
    <property type="molecule type" value="Genomic_DNA"/>
</dbReference>
<keyword evidence="8" id="KW-1185">Reference proteome</keyword>
<keyword evidence="2 3" id="KW-0186">Copper</keyword>
<dbReference type="CDD" id="cd02968">
    <property type="entry name" value="SCO"/>
    <property type="match status" value="1"/>
</dbReference>
<dbReference type="GO" id="GO:0046872">
    <property type="term" value="F:metal ion binding"/>
    <property type="evidence" value="ECO:0007669"/>
    <property type="project" value="UniProtKB-KW"/>
</dbReference>
<evidence type="ECO:0000256" key="2">
    <source>
        <dbReference type="ARBA" id="ARBA00023008"/>
    </source>
</evidence>
<keyword evidence="3" id="KW-0479">Metal-binding</keyword>
<feature type="binding site" evidence="3">
    <location>
        <position position="161"/>
    </location>
    <ligand>
        <name>Cu cation</name>
        <dbReference type="ChEBI" id="CHEBI:23378"/>
    </ligand>
</feature>
<comment type="caution">
    <text evidence="7">The sequence shown here is derived from an EMBL/GenBank/DDBJ whole genome shotgun (WGS) entry which is preliminary data.</text>
</comment>
<evidence type="ECO:0000313" key="8">
    <source>
        <dbReference type="Proteomes" id="UP000578569"/>
    </source>
</evidence>
<evidence type="ECO:0000313" key="7">
    <source>
        <dbReference type="EMBL" id="MBB3763262.1"/>
    </source>
</evidence>
<proteinExistence type="inferred from homology"/>
<evidence type="ECO:0000256" key="3">
    <source>
        <dbReference type="PIRSR" id="PIRSR603782-1"/>
    </source>
</evidence>
<dbReference type="InterPro" id="IPR013766">
    <property type="entry name" value="Thioredoxin_domain"/>
</dbReference>
<dbReference type="FunFam" id="3.40.30.10:FF:000013">
    <property type="entry name" value="Blast:Protein SCO1 homolog, mitochondrial"/>
    <property type="match status" value="1"/>
</dbReference>
<sequence>MSLSTVRMILWALVAAVAVGAGLMWINQPEPTESAMDFQSSIGGEYELVASDGEPFRSASLEGRPHAVFFGFTHCPDVCPTTLARLAKLRREVGEDAFDILFITVDPERDGPSEVGEYARLFDTPVIGLTGSEAQIGAVKKQFAVHSEKVPDGEGGYSVDHSAAVFLMDSEGRFIGTLTSEEGREAALAKLERLASS</sequence>
<feature type="binding site" evidence="3">
    <location>
        <position position="79"/>
    </location>
    <ligand>
        <name>Cu cation</name>
        <dbReference type="ChEBI" id="CHEBI:23378"/>
    </ligand>
</feature>
<dbReference type="AlphaFoldDB" id="A0A839Z0Q5"/>
<evidence type="ECO:0000256" key="5">
    <source>
        <dbReference type="SAM" id="Phobius"/>
    </source>
</evidence>
<dbReference type="Pfam" id="PF02630">
    <property type="entry name" value="SCO1-SenC"/>
    <property type="match status" value="1"/>
</dbReference>
<protein>
    <submittedName>
        <fullName evidence="7">Protein SCO1/2</fullName>
    </submittedName>
</protein>
<dbReference type="PROSITE" id="PS51352">
    <property type="entry name" value="THIOREDOXIN_2"/>
    <property type="match status" value="1"/>
</dbReference>
<dbReference type="InterPro" id="IPR036249">
    <property type="entry name" value="Thioredoxin-like_sf"/>
</dbReference>
<keyword evidence="5" id="KW-0472">Membrane</keyword>
<feature type="disulfide bond" description="Redox-active" evidence="4">
    <location>
        <begin position="75"/>
        <end position="79"/>
    </location>
</feature>
<keyword evidence="4" id="KW-1015">Disulfide bond</keyword>
<organism evidence="7 8">
    <name type="scientific">Sphingomicrobium lutaoense</name>
    <dbReference type="NCBI Taxonomy" id="515949"/>
    <lineage>
        <taxon>Bacteria</taxon>
        <taxon>Pseudomonadati</taxon>
        <taxon>Pseudomonadota</taxon>
        <taxon>Alphaproteobacteria</taxon>
        <taxon>Sphingomonadales</taxon>
        <taxon>Sphingomonadaceae</taxon>
        <taxon>Sphingomicrobium</taxon>
    </lineage>
</organism>
<keyword evidence="5" id="KW-1133">Transmembrane helix</keyword>
<keyword evidence="5" id="KW-0812">Transmembrane</keyword>
<evidence type="ECO:0000256" key="1">
    <source>
        <dbReference type="ARBA" id="ARBA00010996"/>
    </source>
</evidence>
<dbReference type="PANTHER" id="PTHR12151:SF25">
    <property type="entry name" value="LINALOOL DEHYDRATASE_ISOMERASE DOMAIN-CONTAINING PROTEIN"/>
    <property type="match status" value="1"/>
</dbReference>
<dbReference type="RefSeq" id="WP_183932573.1">
    <property type="nucleotide sequence ID" value="NZ_JACICF010000001.1"/>
</dbReference>
<feature type="binding site" evidence="3">
    <location>
        <position position="75"/>
    </location>
    <ligand>
        <name>Cu cation</name>
        <dbReference type="ChEBI" id="CHEBI:23378"/>
    </ligand>
</feature>
<dbReference type="SUPFAM" id="SSF52833">
    <property type="entry name" value="Thioredoxin-like"/>
    <property type="match status" value="1"/>
</dbReference>
<reference evidence="7 8" key="1">
    <citation type="submission" date="2020-08" db="EMBL/GenBank/DDBJ databases">
        <title>Genomic Encyclopedia of Type Strains, Phase IV (KMG-IV): sequencing the most valuable type-strain genomes for metagenomic binning, comparative biology and taxonomic classification.</title>
        <authorList>
            <person name="Goeker M."/>
        </authorList>
    </citation>
    <scope>NUCLEOTIDE SEQUENCE [LARGE SCALE GENOMIC DNA]</scope>
    <source>
        <strain evidence="7 8">DSM 24194</strain>
    </source>
</reference>
<evidence type="ECO:0000256" key="4">
    <source>
        <dbReference type="PIRSR" id="PIRSR603782-2"/>
    </source>
</evidence>
<dbReference type="Proteomes" id="UP000578569">
    <property type="component" value="Unassembled WGS sequence"/>
</dbReference>
<dbReference type="InterPro" id="IPR003782">
    <property type="entry name" value="SCO1/SenC"/>
</dbReference>
<feature type="domain" description="Thioredoxin" evidence="6">
    <location>
        <begin position="24"/>
        <end position="196"/>
    </location>
</feature>
<dbReference type="PANTHER" id="PTHR12151">
    <property type="entry name" value="ELECTRON TRANSPORT PROTIN SCO1/SENC FAMILY MEMBER"/>
    <property type="match status" value="1"/>
</dbReference>
<accession>A0A839Z0Q5</accession>
<feature type="transmembrane region" description="Helical" evidence="5">
    <location>
        <begin position="6"/>
        <end position="26"/>
    </location>
</feature>
<gene>
    <name evidence="7" type="ORF">FHS50_000285</name>
</gene>
<name>A0A839Z0Q5_9SPHN</name>
<evidence type="ECO:0000259" key="6">
    <source>
        <dbReference type="PROSITE" id="PS51352"/>
    </source>
</evidence>
<comment type="similarity">
    <text evidence="1">Belongs to the SCO1/2 family.</text>
</comment>